<keyword evidence="1" id="KW-0812">Transmembrane</keyword>
<feature type="transmembrane region" description="Helical" evidence="1">
    <location>
        <begin position="20"/>
        <end position="44"/>
    </location>
</feature>
<keyword evidence="1" id="KW-1133">Transmembrane helix</keyword>
<evidence type="ECO:0008006" key="4">
    <source>
        <dbReference type="Google" id="ProtNLM"/>
    </source>
</evidence>
<protein>
    <recommendedName>
        <fullName evidence="4">DUF4386 domain-containing protein</fullName>
    </recommendedName>
</protein>
<evidence type="ECO:0000313" key="2">
    <source>
        <dbReference type="EMBL" id="BBY04792.1"/>
    </source>
</evidence>
<feature type="transmembrane region" description="Helical" evidence="1">
    <location>
        <begin position="64"/>
        <end position="86"/>
    </location>
</feature>
<feature type="transmembrane region" description="Helical" evidence="1">
    <location>
        <begin position="98"/>
        <end position="120"/>
    </location>
</feature>
<gene>
    <name evidence="2" type="ORF">MNVI_01100</name>
</gene>
<reference evidence="2 3" key="1">
    <citation type="journal article" date="2019" name="Emerg. Microbes Infect.">
        <title>Comprehensive subspecies identification of 175 nontuberculous mycobacteria species based on 7547 genomic profiles.</title>
        <authorList>
            <person name="Matsumoto Y."/>
            <person name="Kinjo T."/>
            <person name="Motooka D."/>
            <person name="Nabeya D."/>
            <person name="Jung N."/>
            <person name="Uechi K."/>
            <person name="Horii T."/>
            <person name="Iida T."/>
            <person name="Fujita J."/>
            <person name="Nakamura S."/>
        </authorList>
    </citation>
    <scope>NUCLEOTIDE SEQUENCE [LARGE SCALE GENOMIC DNA]</scope>
    <source>
        <strain evidence="2 3">JCM 16367</strain>
    </source>
</reference>
<keyword evidence="1" id="KW-0472">Membrane</keyword>
<accession>A0A7I7P8P0</accession>
<feature type="transmembrane region" description="Helical" evidence="1">
    <location>
        <begin position="140"/>
        <end position="165"/>
    </location>
</feature>
<dbReference type="KEGG" id="mnv:MNVI_01100"/>
<dbReference type="EMBL" id="AP022583">
    <property type="protein sequence ID" value="BBY04792.1"/>
    <property type="molecule type" value="Genomic_DNA"/>
</dbReference>
<feature type="transmembrane region" description="Helical" evidence="1">
    <location>
        <begin position="177"/>
        <end position="197"/>
    </location>
</feature>
<evidence type="ECO:0000313" key="3">
    <source>
        <dbReference type="Proteomes" id="UP000466894"/>
    </source>
</evidence>
<name>A0A7I7P8P0_9MYCO</name>
<dbReference type="RefSeq" id="WP_179961768.1">
    <property type="nucleotide sequence ID" value="NZ_AP022583.1"/>
</dbReference>
<evidence type="ECO:0000256" key="1">
    <source>
        <dbReference type="SAM" id="Phobius"/>
    </source>
</evidence>
<dbReference type="Proteomes" id="UP000466894">
    <property type="component" value="Chromosome"/>
</dbReference>
<organism evidence="2 3">
    <name type="scientific">Mycobacterium noviomagense</name>
    <dbReference type="NCBI Taxonomy" id="459858"/>
    <lineage>
        <taxon>Bacteria</taxon>
        <taxon>Bacillati</taxon>
        <taxon>Actinomycetota</taxon>
        <taxon>Actinomycetes</taxon>
        <taxon>Mycobacteriales</taxon>
        <taxon>Mycobacteriaceae</taxon>
        <taxon>Mycobacterium</taxon>
    </lineage>
</organism>
<proteinExistence type="predicted"/>
<feature type="transmembrane region" description="Helical" evidence="1">
    <location>
        <begin position="203"/>
        <end position="222"/>
    </location>
</feature>
<sequence length="241" mass="23816">MNDSSAERSARAGRHGGPLLVLLAAGCLVLLFGGLAIAVALGGLMPLPYGPPGPILNYVRAEPVAIQAGAVGAFASSVPLAIYAATAGARLRQLGASASAATLTLAAGTVAAAALGLTGLLAWTLSRPDVSADPALVRALYFLVFLVGGPGHIVALGLLVAGIAVPALALGLLPKPLAWVGLAIAVVAEAATLVLVWPGLGVILPVARVLALLWLLVAGAMLPPRRAPVAVDHPANHTAGA</sequence>
<dbReference type="AlphaFoldDB" id="A0A7I7P8P0"/>